<comment type="caution">
    <text evidence="1">The sequence shown here is derived from an EMBL/GenBank/DDBJ whole genome shotgun (WGS) entry which is preliminary data.</text>
</comment>
<evidence type="ECO:0000313" key="2">
    <source>
        <dbReference type="Proteomes" id="UP001497700"/>
    </source>
</evidence>
<organism evidence="1 2">
    <name type="scientific">Hypoxylon rubiginosum</name>
    <dbReference type="NCBI Taxonomy" id="110542"/>
    <lineage>
        <taxon>Eukaryota</taxon>
        <taxon>Fungi</taxon>
        <taxon>Dikarya</taxon>
        <taxon>Ascomycota</taxon>
        <taxon>Pezizomycotina</taxon>
        <taxon>Sordariomycetes</taxon>
        <taxon>Xylariomycetidae</taxon>
        <taxon>Xylariales</taxon>
        <taxon>Hypoxylaceae</taxon>
        <taxon>Hypoxylon</taxon>
    </lineage>
</organism>
<reference evidence="1 2" key="1">
    <citation type="journal article" date="2022" name="New Phytol.">
        <title>Ecological generalism drives hyperdiversity of secondary metabolite gene clusters in xylarialean endophytes.</title>
        <authorList>
            <person name="Franco M.E.E."/>
            <person name="Wisecaver J.H."/>
            <person name="Arnold A.E."/>
            <person name="Ju Y.M."/>
            <person name="Slot J.C."/>
            <person name="Ahrendt S."/>
            <person name="Moore L.P."/>
            <person name="Eastman K.E."/>
            <person name="Scott K."/>
            <person name="Konkel Z."/>
            <person name="Mondo S.J."/>
            <person name="Kuo A."/>
            <person name="Hayes R.D."/>
            <person name="Haridas S."/>
            <person name="Andreopoulos B."/>
            <person name="Riley R."/>
            <person name="LaButti K."/>
            <person name="Pangilinan J."/>
            <person name="Lipzen A."/>
            <person name="Amirebrahimi M."/>
            <person name="Yan J."/>
            <person name="Adam C."/>
            <person name="Keymanesh K."/>
            <person name="Ng V."/>
            <person name="Louie K."/>
            <person name="Northen T."/>
            <person name="Drula E."/>
            <person name="Henrissat B."/>
            <person name="Hsieh H.M."/>
            <person name="Youens-Clark K."/>
            <person name="Lutzoni F."/>
            <person name="Miadlikowska J."/>
            <person name="Eastwood D.C."/>
            <person name="Hamelin R.C."/>
            <person name="Grigoriev I.V."/>
            <person name="U'Ren J.M."/>
        </authorList>
    </citation>
    <scope>NUCLEOTIDE SEQUENCE [LARGE SCALE GENOMIC DNA]</scope>
    <source>
        <strain evidence="1 2">CBS 119005</strain>
    </source>
</reference>
<name>A0ACB9YZI9_9PEZI</name>
<keyword evidence="2" id="KW-1185">Reference proteome</keyword>
<gene>
    <name evidence="1" type="ORF">F4820DRAFT_334009</name>
</gene>
<sequence>MALRWAIFAMLAARAAFASPAPTPKAVVHERRSAHHETALIKRDRVPRGDIFEMRIGLKQQNLDRGYELLMDVSDPKSPNYGKYWQREEIVQMFAPAEKTVETVQHWLSSSGVDNGRHALTGSGGWLVFNVTVEEAEKLLKTEYWLYEDEDGQVSAGCDEYYVPSQFSEHVDFIYPGVVTADSKNPGSLKRRPTLKAARGNTKRQQSNCSDAATPECIAALYSIPPADKAHPNNSMGFFQKGSWYQEKDLDLFFETYAPNIPQGTRPLNLSINQIVWHYNENDTYVSQPDEADLDLDMAYPIIYPQTTTVYQVDDEYYNLHSSNAYFGIFNTFLDAIDGSYCNYSAYGETGDNPQYDASYPNNKTAVAPGRPEPFDPGDYKGERMCGVYEPTNVISMSYSRPESTFSVSYQMRQCNEWMKLGLQGVTVVGSAGNSGPLATRQCMASNYGSFWASHPGNCPFVTSVGATMLLPNGTQAVAGDEGWASSGGFSRYFPAPEYQKSIISTYFQKHDPGRSSMYNSSGRGFPDISALGKNVAVAVLGELGVSDGTSAATPIIGAMFNRINEERLAVGKSTVGFVNPVLYANPGIFNDITTGNNSICDMEGFSAVEGWDPASGLGTPSYPTLLETFMALP</sequence>
<dbReference type="Proteomes" id="UP001497700">
    <property type="component" value="Unassembled WGS sequence"/>
</dbReference>
<accession>A0ACB9YZI9</accession>
<protein>
    <submittedName>
        <fullName evidence="1">Subtilisin-like protein</fullName>
    </submittedName>
</protein>
<dbReference type="EMBL" id="MU393486">
    <property type="protein sequence ID" value="KAI4864437.1"/>
    <property type="molecule type" value="Genomic_DNA"/>
</dbReference>
<evidence type="ECO:0000313" key="1">
    <source>
        <dbReference type="EMBL" id="KAI4864437.1"/>
    </source>
</evidence>
<proteinExistence type="predicted"/>